<dbReference type="PANTHER" id="PTHR10992:SF1083">
    <property type="entry name" value="METHYLESTERASE 1"/>
    <property type="match status" value="1"/>
</dbReference>
<dbReference type="GO" id="GO:0009694">
    <property type="term" value="P:jasmonic acid metabolic process"/>
    <property type="evidence" value="ECO:0007669"/>
    <property type="project" value="TreeGrafter"/>
</dbReference>
<dbReference type="SUPFAM" id="SSF53474">
    <property type="entry name" value="alpha/beta-Hydrolases"/>
    <property type="match status" value="1"/>
</dbReference>
<dbReference type="OMA" id="KNEQNSH"/>
<sequence>MVLSDTSEMEKNEQNSHFVMVHGVCHGAWCWYKVKPRLESLGHKVTVLDLSASGLNRKMLDQVGSFREYSEPLLQFMASIDEKVILVGHSFGGMSIALAADNYPEKISMAVFVTALMPDTEHRPSYFLEQWQVRFPQLASLDSEFGSFGSTEKPQKSLLFGPKFLATYLYQLCSTDDLSLTTILTRPSSVFQEDLEMAEKLSNEGYGSVKRVYIVCNDDMLCVKDYQRLMAENGGVNEIMEIKGADHMPMFSKPDELCQCLSEISNKYN</sequence>
<evidence type="ECO:0000259" key="2">
    <source>
        <dbReference type="Pfam" id="PF12697"/>
    </source>
</evidence>
<dbReference type="Gramene" id="PSR88004">
    <property type="protein sequence ID" value="PSR88004"/>
    <property type="gene ID" value="CEY00_Acc31034"/>
</dbReference>
<dbReference type="FunFam" id="3.40.50.1820:FF:000051">
    <property type="entry name" value="(S)-hydroxynitrile lyase"/>
    <property type="match status" value="1"/>
</dbReference>
<reference evidence="4" key="2">
    <citation type="journal article" date="2018" name="BMC Genomics">
        <title>A manually annotated Actinidia chinensis var. chinensis (kiwifruit) genome highlights the challenges associated with draft genomes and gene prediction in plants.</title>
        <authorList>
            <person name="Pilkington S.M."/>
            <person name="Crowhurst R."/>
            <person name="Hilario E."/>
            <person name="Nardozza S."/>
            <person name="Fraser L."/>
            <person name="Peng Y."/>
            <person name="Gunaseelan K."/>
            <person name="Simpson R."/>
            <person name="Tahir J."/>
            <person name="Deroles S.C."/>
            <person name="Templeton K."/>
            <person name="Luo Z."/>
            <person name="Davy M."/>
            <person name="Cheng C."/>
            <person name="McNeilage M."/>
            <person name="Scaglione D."/>
            <person name="Liu Y."/>
            <person name="Zhang Q."/>
            <person name="Datson P."/>
            <person name="De Silva N."/>
            <person name="Gardiner S.E."/>
            <person name="Bassett H."/>
            <person name="Chagne D."/>
            <person name="McCallum J."/>
            <person name="Dzierzon H."/>
            <person name="Deng C."/>
            <person name="Wang Y.Y."/>
            <person name="Barron L."/>
            <person name="Manako K."/>
            <person name="Bowen J."/>
            <person name="Foster T.M."/>
            <person name="Erridge Z.A."/>
            <person name="Tiffin H."/>
            <person name="Waite C.N."/>
            <person name="Davies K.M."/>
            <person name="Grierson E.P."/>
            <person name="Laing W.A."/>
            <person name="Kirk R."/>
            <person name="Chen X."/>
            <person name="Wood M."/>
            <person name="Montefiori M."/>
            <person name="Brummell D.A."/>
            <person name="Schwinn K.E."/>
            <person name="Catanach A."/>
            <person name="Fullerton C."/>
            <person name="Li D."/>
            <person name="Meiyalaghan S."/>
            <person name="Nieuwenhuizen N."/>
            <person name="Read N."/>
            <person name="Prakash R."/>
            <person name="Hunter D."/>
            <person name="Zhang H."/>
            <person name="McKenzie M."/>
            <person name="Knabel M."/>
            <person name="Harris A."/>
            <person name="Allan A.C."/>
            <person name="Gleave A."/>
            <person name="Chen A."/>
            <person name="Janssen B.J."/>
            <person name="Plunkett B."/>
            <person name="Ampomah-Dwamena C."/>
            <person name="Voogd C."/>
            <person name="Leif D."/>
            <person name="Lafferty D."/>
            <person name="Souleyre E.J.F."/>
            <person name="Varkonyi-Gasic E."/>
            <person name="Gambi F."/>
            <person name="Hanley J."/>
            <person name="Yao J.L."/>
            <person name="Cheung J."/>
            <person name="David K.M."/>
            <person name="Warren B."/>
            <person name="Marsh K."/>
            <person name="Snowden K.C."/>
            <person name="Lin-Wang K."/>
            <person name="Brian L."/>
            <person name="Martinez-Sanchez M."/>
            <person name="Wang M."/>
            <person name="Ileperuma N."/>
            <person name="Macnee N."/>
            <person name="Campin R."/>
            <person name="McAtee P."/>
            <person name="Drummond R.S.M."/>
            <person name="Espley R.V."/>
            <person name="Ireland H.S."/>
            <person name="Wu R."/>
            <person name="Atkinson R.G."/>
            <person name="Karunairetnam S."/>
            <person name="Bulley S."/>
            <person name="Chunkath S."/>
            <person name="Hanley Z."/>
            <person name="Storey R."/>
            <person name="Thrimawithana A.H."/>
            <person name="Thomson S."/>
            <person name="David C."/>
            <person name="Testolin R."/>
            <person name="Huang H."/>
            <person name="Hellens R.P."/>
            <person name="Schaffer R.J."/>
        </authorList>
    </citation>
    <scope>NUCLEOTIDE SEQUENCE [LARGE SCALE GENOMIC DNA]</scope>
    <source>
        <strain evidence="4">cv. Red5</strain>
    </source>
</reference>
<evidence type="ECO:0000313" key="4">
    <source>
        <dbReference type="Proteomes" id="UP000241394"/>
    </source>
</evidence>
<dbReference type="Gene3D" id="3.40.50.1820">
    <property type="entry name" value="alpha/beta hydrolase"/>
    <property type="match status" value="1"/>
</dbReference>
<dbReference type="GO" id="GO:0080031">
    <property type="term" value="F:methyl salicylate esterase activity"/>
    <property type="evidence" value="ECO:0007669"/>
    <property type="project" value="TreeGrafter"/>
</dbReference>
<keyword evidence="4" id="KW-1185">Reference proteome</keyword>
<dbReference type="PANTHER" id="PTHR10992">
    <property type="entry name" value="METHYLESTERASE FAMILY MEMBER"/>
    <property type="match status" value="1"/>
</dbReference>
<dbReference type="InterPro" id="IPR045889">
    <property type="entry name" value="MES/HNL"/>
</dbReference>
<dbReference type="EMBL" id="NKQK01000027">
    <property type="protein sequence ID" value="PSR88004.1"/>
    <property type="molecule type" value="Genomic_DNA"/>
</dbReference>
<evidence type="ECO:0000256" key="1">
    <source>
        <dbReference type="ARBA" id="ARBA00022801"/>
    </source>
</evidence>
<dbReference type="OrthoDB" id="408373at2759"/>
<dbReference type="AlphaFoldDB" id="A0A2R6PAG2"/>
<proteinExistence type="predicted"/>
<dbReference type="InParanoid" id="A0A2R6PAG2"/>
<reference evidence="3 4" key="1">
    <citation type="submission" date="2017-07" db="EMBL/GenBank/DDBJ databases">
        <title>An improved, manually edited Actinidia chinensis var. chinensis (kiwifruit) genome highlights the challenges associated with draft genomes and gene prediction in plants.</title>
        <authorList>
            <person name="Pilkington S."/>
            <person name="Crowhurst R."/>
            <person name="Hilario E."/>
            <person name="Nardozza S."/>
            <person name="Fraser L."/>
            <person name="Peng Y."/>
            <person name="Gunaseelan K."/>
            <person name="Simpson R."/>
            <person name="Tahir J."/>
            <person name="Deroles S."/>
            <person name="Templeton K."/>
            <person name="Luo Z."/>
            <person name="Davy M."/>
            <person name="Cheng C."/>
            <person name="Mcneilage M."/>
            <person name="Scaglione D."/>
            <person name="Liu Y."/>
            <person name="Zhang Q."/>
            <person name="Datson P."/>
            <person name="De Silva N."/>
            <person name="Gardiner S."/>
            <person name="Bassett H."/>
            <person name="Chagne D."/>
            <person name="Mccallum J."/>
            <person name="Dzierzon H."/>
            <person name="Deng C."/>
            <person name="Wang Y.-Y."/>
            <person name="Barron N."/>
            <person name="Manako K."/>
            <person name="Bowen J."/>
            <person name="Foster T."/>
            <person name="Erridge Z."/>
            <person name="Tiffin H."/>
            <person name="Waite C."/>
            <person name="Davies K."/>
            <person name="Grierson E."/>
            <person name="Laing W."/>
            <person name="Kirk R."/>
            <person name="Chen X."/>
            <person name="Wood M."/>
            <person name="Montefiori M."/>
            <person name="Brummell D."/>
            <person name="Schwinn K."/>
            <person name="Catanach A."/>
            <person name="Fullerton C."/>
            <person name="Li D."/>
            <person name="Meiyalaghan S."/>
            <person name="Nieuwenhuizen N."/>
            <person name="Read N."/>
            <person name="Prakash R."/>
            <person name="Hunter D."/>
            <person name="Zhang H."/>
            <person name="Mckenzie M."/>
            <person name="Knabel M."/>
            <person name="Harris A."/>
            <person name="Allan A."/>
            <person name="Chen A."/>
            <person name="Janssen B."/>
            <person name="Plunkett B."/>
            <person name="Dwamena C."/>
            <person name="Voogd C."/>
            <person name="Leif D."/>
            <person name="Lafferty D."/>
            <person name="Souleyre E."/>
            <person name="Varkonyi-Gasic E."/>
            <person name="Gambi F."/>
            <person name="Hanley J."/>
            <person name="Yao J.-L."/>
            <person name="Cheung J."/>
            <person name="David K."/>
            <person name="Warren B."/>
            <person name="Marsh K."/>
            <person name="Snowden K."/>
            <person name="Lin-Wang K."/>
            <person name="Brian L."/>
            <person name="Martinez-Sanchez M."/>
            <person name="Wang M."/>
            <person name="Ileperuma N."/>
            <person name="Macnee N."/>
            <person name="Campin R."/>
            <person name="Mcatee P."/>
            <person name="Drummond R."/>
            <person name="Espley R."/>
            <person name="Ireland H."/>
            <person name="Wu R."/>
            <person name="Atkinson R."/>
            <person name="Karunairetnam S."/>
            <person name="Bulley S."/>
            <person name="Chunkath S."/>
            <person name="Hanley Z."/>
            <person name="Storey R."/>
            <person name="Thrimawithana A."/>
            <person name="Thomson S."/>
            <person name="David C."/>
            <person name="Testolin R."/>
        </authorList>
    </citation>
    <scope>NUCLEOTIDE SEQUENCE [LARGE SCALE GENOMIC DNA]</scope>
    <source>
        <strain evidence="4">cv. Red5</strain>
        <tissue evidence="3">Young leaf</tissue>
    </source>
</reference>
<keyword evidence="1" id="KW-0378">Hydrolase</keyword>
<dbReference type="Proteomes" id="UP000241394">
    <property type="component" value="Chromosome LG27"/>
</dbReference>
<dbReference type="InterPro" id="IPR029058">
    <property type="entry name" value="AB_hydrolase_fold"/>
</dbReference>
<dbReference type="GO" id="GO:0009696">
    <property type="term" value="P:salicylic acid metabolic process"/>
    <property type="evidence" value="ECO:0007669"/>
    <property type="project" value="TreeGrafter"/>
</dbReference>
<accession>A0A2R6PAG2</accession>
<dbReference type="Pfam" id="PF12697">
    <property type="entry name" value="Abhydrolase_6"/>
    <property type="match status" value="1"/>
</dbReference>
<organism evidence="3 4">
    <name type="scientific">Actinidia chinensis var. chinensis</name>
    <name type="common">Chinese soft-hair kiwi</name>
    <dbReference type="NCBI Taxonomy" id="1590841"/>
    <lineage>
        <taxon>Eukaryota</taxon>
        <taxon>Viridiplantae</taxon>
        <taxon>Streptophyta</taxon>
        <taxon>Embryophyta</taxon>
        <taxon>Tracheophyta</taxon>
        <taxon>Spermatophyta</taxon>
        <taxon>Magnoliopsida</taxon>
        <taxon>eudicotyledons</taxon>
        <taxon>Gunneridae</taxon>
        <taxon>Pentapetalae</taxon>
        <taxon>asterids</taxon>
        <taxon>Ericales</taxon>
        <taxon>Actinidiaceae</taxon>
        <taxon>Actinidia</taxon>
    </lineage>
</organism>
<gene>
    <name evidence="3" type="ORF">CEY00_Acc31034</name>
</gene>
<dbReference type="GO" id="GO:0080032">
    <property type="term" value="F:methyl jasmonate esterase activity"/>
    <property type="evidence" value="ECO:0007669"/>
    <property type="project" value="TreeGrafter"/>
</dbReference>
<dbReference type="STRING" id="1590841.A0A2R6PAG2"/>
<protein>
    <submittedName>
        <fullName evidence="3">Polyneuridine-aldehyde esterase</fullName>
    </submittedName>
</protein>
<dbReference type="GO" id="GO:0080030">
    <property type="term" value="F:methyl indole-3-acetate esterase activity"/>
    <property type="evidence" value="ECO:0007669"/>
    <property type="project" value="TreeGrafter"/>
</dbReference>
<feature type="domain" description="AB hydrolase-1" evidence="2">
    <location>
        <begin position="18"/>
        <end position="258"/>
    </location>
</feature>
<comment type="caution">
    <text evidence="3">The sequence shown here is derived from an EMBL/GenBank/DDBJ whole genome shotgun (WGS) entry which is preliminary data.</text>
</comment>
<dbReference type="InterPro" id="IPR000073">
    <property type="entry name" value="AB_hydrolase_1"/>
</dbReference>
<evidence type="ECO:0000313" key="3">
    <source>
        <dbReference type="EMBL" id="PSR88004.1"/>
    </source>
</evidence>
<name>A0A2R6PAG2_ACTCC</name>